<dbReference type="InterPro" id="IPR006855">
    <property type="entry name" value="Vertebrate-like_GNAT_dom"/>
</dbReference>
<evidence type="ECO:0000256" key="5">
    <source>
        <dbReference type="ARBA" id="ARBA00012697"/>
    </source>
</evidence>
<evidence type="ECO:0000256" key="6">
    <source>
        <dbReference type="ARBA" id="ARBA00018802"/>
    </source>
</evidence>
<dbReference type="InParanoid" id="H0EFF7"/>
<dbReference type="AlphaFoldDB" id="H0EFF7"/>
<dbReference type="Pfam" id="PF04768">
    <property type="entry name" value="NAT"/>
    <property type="match status" value="1"/>
</dbReference>
<evidence type="ECO:0000256" key="2">
    <source>
        <dbReference type="ARBA" id="ARBA00004173"/>
    </source>
</evidence>
<dbReference type="PROSITE" id="PS51731">
    <property type="entry name" value="GNAT_NAGS"/>
    <property type="match status" value="1"/>
</dbReference>
<dbReference type="UniPathway" id="UPA00068"/>
<keyword evidence="9" id="KW-0809">Transit peptide</keyword>
<evidence type="ECO:0000256" key="11">
    <source>
        <dbReference type="ARBA" id="ARBA00023315"/>
    </source>
</evidence>
<evidence type="ECO:0000256" key="4">
    <source>
        <dbReference type="ARBA" id="ARBA00008694"/>
    </source>
</evidence>
<comment type="caution">
    <text evidence="16">The sequence shown here is derived from an EMBL/GenBank/DDBJ whole genome shotgun (WGS) entry which is preliminary data.</text>
</comment>
<dbReference type="EMBL" id="AGUE01000020">
    <property type="protein sequence ID" value="EHL02715.1"/>
    <property type="molecule type" value="Genomic_DNA"/>
</dbReference>
<proteinExistence type="inferred from homology"/>
<accession>H0EFF7</accession>
<comment type="function">
    <text evidence="1">N-acetylglutamate synthase involved in arginine biosynthesis.</text>
</comment>
<evidence type="ECO:0000256" key="14">
    <source>
        <dbReference type="ARBA" id="ARBA00048372"/>
    </source>
</evidence>
<name>H0EFF7_GLAL7</name>
<keyword evidence="17" id="KW-1185">Reference proteome</keyword>
<dbReference type="EC" id="2.3.1.1" evidence="5"/>
<feature type="domain" description="N-acetyltransferase" evidence="15">
    <location>
        <begin position="101"/>
        <end position="212"/>
    </location>
</feature>
<sequence length="212" mass="23609">MEQEFEPAKQDLLRASGEIGNSRSIQSPNVERFVSDIGGSNPLSKFVETGSLCPFYLTAELIRNTNHSRGSCELWEDVDPPTWRVIHPNPVDEPWRAPLPGRPNLKLTDSHIDLSRLVHLIDDSFDRKLDVRDYLKRVNDRIAGVIIAGEYEGAAILTWETPPGVVEDGSMESRSRMVPYLDKFAVLKKAQGSGGVADIVFTAMVEDDECGK</sequence>
<keyword evidence="10" id="KW-0496">Mitochondrion</keyword>
<evidence type="ECO:0000256" key="10">
    <source>
        <dbReference type="ARBA" id="ARBA00023128"/>
    </source>
</evidence>
<protein>
    <recommendedName>
        <fullName evidence="6">Amino-acid acetyltransferase, mitochondrial</fullName>
        <ecNumber evidence="5">2.3.1.1</ecNumber>
    </recommendedName>
    <alternativeName>
        <fullName evidence="12">Glutamate N-acetyltransferase</fullName>
    </alternativeName>
    <alternativeName>
        <fullName evidence="13">N-acetylglutamate synthase</fullName>
    </alternativeName>
</protein>
<dbReference type="PANTHER" id="PTHR23342:SF4">
    <property type="entry name" value="AMINO-ACID ACETYLTRANSFERASE, MITOCHONDRIAL"/>
    <property type="match status" value="1"/>
</dbReference>
<dbReference type="Gene3D" id="3.40.630.30">
    <property type="match status" value="1"/>
</dbReference>
<evidence type="ECO:0000256" key="7">
    <source>
        <dbReference type="ARBA" id="ARBA00022605"/>
    </source>
</evidence>
<evidence type="ECO:0000256" key="8">
    <source>
        <dbReference type="ARBA" id="ARBA00022679"/>
    </source>
</evidence>
<comment type="catalytic activity">
    <reaction evidence="14">
        <text>L-glutamate + acetyl-CoA = N-acetyl-L-glutamate + CoA + H(+)</text>
        <dbReference type="Rhea" id="RHEA:24292"/>
        <dbReference type="ChEBI" id="CHEBI:15378"/>
        <dbReference type="ChEBI" id="CHEBI:29985"/>
        <dbReference type="ChEBI" id="CHEBI:44337"/>
        <dbReference type="ChEBI" id="CHEBI:57287"/>
        <dbReference type="ChEBI" id="CHEBI:57288"/>
        <dbReference type="EC" id="2.3.1.1"/>
    </reaction>
</comment>
<evidence type="ECO:0000256" key="3">
    <source>
        <dbReference type="ARBA" id="ARBA00004925"/>
    </source>
</evidence>
<evidence type="ECO:0000259" key="15">
    <source>
        <dbReference type="PROSITE" id="PS51731"/>
    </source>
</evidence>
<reference evidence="16 17" key="1">
    <citation type="journal article" date="2012" name="Eukaryot. Cell">
        <title>Genome sequence of the fungus Glarea lozoyensis: the first genome sequence of a species from the Helotiaceae family.</title>
        <authorList>
            <person name="Youssar L."/>
            <person name="Gruening B.A."/>
            <person name="Erxleben A."/>
            <person name="Guenther S."/>
            <person name="Huettel W."/>
        </authorList>
    </citation>
    <scope>NUCLEOTIDE SEQUENCE [LARGE SCALE GENOMIC DNA]</scope>
    <source>
        <strain evidence="17">ATCC 74030 / MF5533</strain>
    </source>
</reference>
<dbReference type="GO" id="GO:0005759">
    <property type="term" value="C:mitochondrial matrix"/>
    <property type="evidence" value="ECO:0007669"/>
    <property type="project" value="TreeGrafter"/>
</dbReference>
<dbReference type="PANTHER" id="PTHR23342">
    <property type="entry name" value="N-ACETYLGLUTAMATE SYNTHASE"/>
    <property type="match status" value="1"/>
</dbReference>
<dbReference type="GO" id="GO:0004042">
    <property type="term" value="F:L-glutamate N-acetyltransferase activity"/>
    <property type="evidence" value="ECO:0007669"/>
    <property type="project" value="TreeGrafter"/>
</dbReference>
<dbReference type="GO" id="GO:0006592">
    <property type="term" value="P:ornithine biosynthetic process"/>
    <property type="evidence" value="ECO:0007669"/>
    <property type="project" value="TreeGrafter"/>
</dbReference>
<evidence type="ECO:0000256" key="1">
    <source>
        <dbReference type="ARBA" id="ARBA00002294"/>
    </source>
</evidence>
<organism evidence="16 17">
    <name type="scientific">Glarea lozoyensis (strain ATCC 74030 / MF5533)</name>
    <dbReference type="NCBI Taxonomy" id="1104152"/>
    <lineage>
        <taxon>Eukaryota</taxon>
        <taxon>Fungi</taxon>
        <taxon>Dikarya</taxon>
        <taxon>Ascomycota</taxon>
        <taxon>Pezizomycotina</taxon>
        <taxon>Leotiomycetes</taxon>
        <taxon>Helotiales</taxon>
        <taxon>Helotiaceae</taxon>
        <taxon>Glarea</taxon>
    </lineage>
</organism>
<dbReference type="HOGENOM" id="CLU_1299831_0_0_1"/>
<comment type="pathway">
    <text evidence="3">Amino-acid biosynthesis; L-arginine biosynthesis; N(2)-acetyl-L-ornithine from L-glutamate: step 1/4.</text>
</comment>
<comment type="similarity">
    <text evidence="4">Belongs to the acetyltransferase family.</text>
</comment>
<gene>
    <name evidence="16" type="ORF">M7I_1231</name>
</gene>
<dbReference type="GO" id="GO:0006526">
    <property type="term" value="P:L-arginine biosynthetic process"/>
    <property type="evidence" value="ECO:0007669"/>
    <property type="project" value="UniProtKB-UniPathway"/>
</dbReference>
<evidence type="ECO:0000256" key="12">
    <source>
        <dbReference type="ARBA" id="ARBA00030346"/>
    </source>
</evidence>
<keyword evidence="8 16" id="KW-0808">Transferase</keyword>
<evidence type="ECO:0000313" key="16">
    <source>
        <dbReference type="EMBL" id="EHL02715.1"/>
    </source>
</evidence>
<comment type="subcellular location">
    <subcellularLocation>
        <location evidence="2">Mitochondrion</location>
    </subcellularLocation>
</comment>
<evidence type="ECO:0000256" key="13">
    <source>
        <dbReference type="ARBA" id="ARBA00033251"/>
    </source>
</evidence>
<keyword evidence="11" id="KW-0012">Acyltransferase</keyword>
<evidence type="ECO:0000256" key="9">
    <source>
        <dbReference type="ARBA" id="ARBA00022946"/>
    </source>
</evidence>
<dbReference type="OrthoDB" id="5585968at2759"/>
<keyword evidence="7" id="KW-0028">Amino-acid biosynthesis</keyword>
<dbReference type="Proteomes" id="UP000005446">
    <property type="component" value="Unassembled WGS sequence"/>
</dbReference>
<evidence type="ECO:0000313" key="17">
    <source>
        <dbReference type="Proteomes" id="UP000005446"/>
    </source>
</evidence>